<dbReference type="GO" id="GO:0016787">
    <property type="term" value="F:hydrolase activity"/>
    <property type="evidence" value="ECO:0007669"/>
    <property type="project" value="UniProtKB-UniRule"/>
</dbReference>
<dbReference type="GO" id="GO:0005829">
    <property type="term" value="C:cytosol"/>
    <property type="evidence" value="ECO:0007669"/>
    <property type="project" value="TreeGrafter"/>
</dbReference>
<dbReference type="Pfam" id="PF00580">
    <property type="entry name" value="UvrD-helicase"/>
    <property type="match status" value="1"/>
</dbReference>
<dbReference type="Pfam" id="PF13538">
    <property type="entry name" value="UvrD_C_2"/>
    <property type="match status" value="1"/>
</dbReference>
<dbReference type="EC" id="5.6.2.4" evidence="8"/>
<dbReference type="InterPro" id="IPR013986">
    <property type="entry name" value="DExx_box_DNA_helicase_dom_sf"/>
</dbReference>
<evidence type="ECO:0000256" key="4">
    <source>
        <dbReference type="ARBA" id="ARBA00022806"/>
    </source>
</evidence>
<dbReference type="InterPro" id="IPR027417">
    <property type="entry name" value="P-loop_NTPase"/>
</dbReference>
<keyword evidence="5 10" id="KW-0067">ATP-binding</keyword>
<keyword evidence="13" id="KW-1185">Reference proteome</keyword>
<dbReference type="AlphaFoldDB" id="A0A7G9W7U0"/>
<dbReference type="PANTHER" id="PTHR11070:SF17">
    <property type="entry name" value="DNA HELICASE IV"/>
    <property type="match status" value="1"/>
</dbReference>
<evidence type="ECO:0000256" key="1">
    <source>
        <dbReference type="ARBA" id="ARBA00009922"/>
    </source>
</evidence>
<comment type="catalytic activity">
    <reaction evidence="7">
        <text>Couples ATP hydrolysis with the unwinding of duplex DNA by translocating in the 3'-5' direction.</text>
        <dbReference type="EC" id="5.6.2.4"/>
    </reaction>
</comment>
<dbReference type="GO" id="GO:0005524">
    <property type="term" value="F:ATP binding"/>
    <property type="evidence" value="ECO:0007669"/>
    <property type="project" value="UniProtKB-UniRule"/>
</dbReference>
<proteinExistence type="inferred from homology"/>
<dbReference type="InterPro" id="IPR014016">
    <property type="entry name" value="UvrD-like_ATP-bd"/>
</dbReference>
<evidence type="ECO:0000256" key="3">
    <source>
        <dbReference type="ARBA" id="ARBA00022801"/>
    </source>
</evidence>
<dbReference type="SUPFAM" id="SSF52540">
    <property type="entry name" value="P-loop containing nucleoside triphosphate hydrolases"/>
    <property type="match status" value="1"/>
</dbReference>
<comment type="catalytic activity">
    <reaction evidence="9">
        <text>ATP + H2O = ADP + phosphate + H(+)</text>
        <dbReference type="Rhea" id="RHEA:13065"/>
        <dbReference type="ChEBI" id="CHEBI:15377"/>
        <dbReference type="ChEBI" id="CHEBI:15378"/>
        <dbReference type="ChEBI" id="CHEBI:30616"/>
        <dbReference type="ChEBI" id="CHEBI:43474"/>
        <dbReference type="ChEBI" id="CHEBI:456216"/>
        <dbReference type="EC" id="5.6.2.4"/>
    </reaction>
</comment>
<reference evidence="12 13" key="1">
    <citation type="submission" date="2020-07" db="EMBL/GenBank/DDBJ databases">
        <title>Alkalicella. sp. LB2 genome.</title>
        <authorList>
            <person name="Postec A."/>
            <person name="Quemeneur M."/>
        </authorList>
    </citation>
    <scope>NUCLEOTIDE SEQUENCE [LARGE SCALE GENOMIC DNA]</scope>
    <source>
        <strain evidence="12 13">LB2</strain>
    </source>
</reference>
<evidence type="ECO:0000313" key="12">
    <source>
        <dbReference type="EMBL" id="QNO14752.1"/>
    </source>
</evidence>
<dbReference type="InterPro" id="IPR000212">
    <property type="entry name" value="DNA_helicase_UvrD/REP"/>
</dbReference>
<evidence type="ECO:0000256" key="5">
    <source>
        <dbReference type="ARBA" id="ARBA00022840"/>
    </source>
</evidence>
<evidence type="ECO:0000256" key="7">
    <source>
        <dbReference type="ARBA" id="ARBA00034617"/>
    </source>
</evidence>
<dbReference type="GO" id="GO:0003677">
    <property type="term" value="F:DNA binding"/>
    <property type="evidence" value="ECO:0007669"/>
    <property type="project" value="InterPro"/>
</dbReference>
<keyword evidence="6" id="KW-0413">Isomerase</keyword>
<dbReference type="NCBIfam" id="NF041464">
    <property type="entry name" value="HelD_BACSU"/>
    <property type="match status" value="1"/>
</dbReference>
<evidence type="ECO:0000256" key="9">
    <source>
        <dbReference type="ARBA" id="ARBA00048988"/>
    </source>
</evidence>
<evidence type="ECO:0000256" key="10">
    <source>
        <dbReference type="PROSITE-ProRule" id="PRU00560"/>
    </source>
</evidence>
<keyword evidence="3 10" id="KW-0378">Hydrolase</keyword>
<dbReference type="Gene3D" id="1.10.10.160">
    <property type="match status" value="1"/>
</dbReference>
<dbReference type="Proteomes" id="UP000516160">
    <property type="component" value="Chromosome"/>
</dbReference>
<dbReference type="KEGG" id="acae:HYG86_08110"/>
<feature type="binding site" evidence="10">
    <location>
        <begin position="217"/>
        <end position="224"/>
    </location>
    <ligand>
        <name>ATP</name>
        <dbReference type="ChEBI" id="CHEBI:30616"/>
    </ligand>
</feature>
<dbReference type="Gene3D" id="3.40.50.300">
    <property type="entry name" value="P-loop containing nucleotide triphosphate hydrolases"/>
    <property type="match status" value="3"/>
</dbReference>
<name>A0A7G9W7U0_ALKCA</name>
<dbReference type="Pfam" id="PF13361">
    <property type="entry name" value="UvrD_C"/>
    <property type="match status" value="1"/>
</dbReference>
<dbReference type="EMBL" id="CP058559">
    <property type="protein sequence ID" value="QNO14752.1"/>
    <property type="molecule type" value="Genomic_DNA"/>
</dbReference>
<evidence type="ECO:0000313" key="13">
    <source>
        <dbReference type="Proteomes" id="UP000516160"/>
    </source>
</evidence>
<dbReference type="GO" id="GO:0043138">
    <property type="term" value="F:3'-5' DNA helicase activity"/>
    <property type="evidence" value="ECO:0007669"/>
    <property type="project" value="UniProtKB-EC"/>
</dbReference>
<protein>
    <recommendedName>
        <fullName evidence="8">DNA 3'-5' helicase</fullName>
        <ecNumber evidence="8">5.6.2.4</ecNumber>
    </recommendedName>
</protein>
<evidence type="ECO:0000256" key="2">
    <source>
        <dbReference type="ARBA" id="ARBA00022741"/>
    </source>
</evidence>
<dbReference type="PANTHER" id="PTHR11070">
    <property type="entry name" value="UVRD / RECB / PCRA DNA HELICASE FAMILY MEMBER"/>
    <property type="match status" value="1"/>
</dbReference>
<dbReference type="InterPro" id="IPR014017">
    <property type="entry name" value="DNA_helicase_UvrD-like_C"/>
</dbReference>
<dbReference type="GO" id="GO:0000725">
    <property type="term" value="P:recombinational repair"/>
    <property type="evidence" value="ECO:0007669"/>
    <property type="project" value="TreeGrafter"/>
</dbReference>
<evidence type="ECO:0000259" key="11">
    <source>
        <dbReference type="PROSITE" id="PS51198"/>
    </source>
</evidence>
<dbReference type="InterPro" id="IPR048228">
    <property type="entry name" value="HelD_bacillota"/>
</dbReference>
<dbReference type="InterPro" id="IPR027785">
    <property type="entry name" value="UvrD-like_helicase_C"/>
</dbReference>
<keyword evidence="2 10" id="KW-0547">Nucleotide-binding</keyword>
<evidence type="ECO:0000256" key="6">
    <source>
        <dbReference type="ARBA" id="ARBA00023235"/>
    </source>
</evidence>
<gene>
    <name evidence="12" type="ORF">HYG86_08110</name>
</gene>
<dbReference type="RefSeq" id="WP_213168707.1">
    <property type="nucleotide sequence ID" value="NZ_CP058559.1"/>
</dbReference>
<keyword evidence="4 10" id="KW-0347">Helicase</keyword>
<dbReference type="PROSITE" id="PS51198">
    <property type="entry name" value="UVRD_HELICASE_ATP_BIND"/>
    <property type="match status" value="1"/>
</dbReference>
<sequence>MSNKHPDFNSEAKHLEYVKGYLNKTIEITDVYLNKYKGSMREAFANLDYLDSSDSYINIILNTRFMEMAEKNYTSLNKVKDKPYFARIDFQGEGSLKKEELYIGKASLIKAEDNEQLIVDWRAPVASVYYEGKLGKTSYTSVEGQEQGELFLKRQFIIDEGKIQDIIDIDIAANDPLLQSALKSSAEKRLKDIASTIQAEQNKVIRADMHVPLIVQGVAGSGKTTIALHRIAYFIYTYEKTFDPENFMIIAPNKMFINYISEVLPELGVEKVKQTTYIEFMNELLGLGKKQKLRDTTEKLIDLMDQQKDQQAKDKIIWSCKFKGSLELKNIIDGYVAKVERLSIPKKDFKLEDKVIVSRREVANYILKDYKFLPLYKRFEQLKLVLRAKLKVVKEDVLKQTEDYYTYKIDSIRSKYPDPLERQKHIVPVFDERDKKLEQIKADSKTLVKKYIDEFPKVELYDFYWHVMTNTKILGEFSEQELDQQRLEDFCSHNEKLQYSKTIELEDYAPLVYLKHLLYGFKDKITIQSVVIDEAQDFSLFQFYVIKEILNTEKITILGDISQGIHSYRGTENWQDVMDKVFTTRQSNYITLKQSYRTTIEIMELANEVIKNLKNEGTVLAEPVIRHGDKPSYKSYKDDIKLLADIEDKIGNLVVKYKSIAVICKNRSEGLRIKRYLDKGKKVQARLLDEKQESYEAGAIIVPSYLAKGLEFDAVLIVNMDEGYYNTSLDIKLLYVALTRALHEVHIYSMDGQNPLLDKVGINFFAK</sequence>
<accession>A0A7G9W7U0</accession>
<organism evidence="12 13">
    <name type="scientific">Alkalicella caledoniensis</name>
    <dbReference type="NCBI Taxonomy" id="2731377"/>
    <lineage>
        <taxon>Bacteria</taxon>
        <taxon>Bacillati</taxon>
        <taxon>Bacillota</taxon>
        <taxon>Clostridia</taxon>
        <taxon>Eubacteriales</taxon>
        <taxon>Proteinivoracaceae</taxon>
        <taxon>Alkalicella</taxon>
    </lineage>
</organism>
<feature type="domain" description="UvrD-like helicase ATP-binding" evidence="11">
    <location>
        <begin position="196"/>
        <end position="599"/>
    </location>
</feature>
<evidence type="ECO:0000256" key="8">
    <source>
        <dbReference type="ARBA" id="ARBA00034808"/>
    </source>
</evidence>
<comment type="similarity">
    <text evidence="1">Belongs to the helicase family. UvrD subfamily.</text>
</comment>